<evidence type="ECO:0000313" key="2">
    <source>
        <dbReference type="Proteomes" id="UP000198341"/>
    </source>
</evidence>
<accession>K8EZT8</accession>
<dbReference type="RefSeq" id="XP_007510492.1">
    <property type="nucleotide sequence ID" value="XM_007510430.1"/>
</dbReference>
<keyword evidence="2" id="KW-1185">Reference proteome</keyword>
<protein>
    <submittedName>
        <fullName evidence="1">Unnamed protein product</fullName>
    </submittedName>
</protein>
<evidence type="ECO:0000313" key="1">
    <source>
        <dbReference type="EMBL" id="CCO18025.1"/>
    </source>
</evidence>
<sequence>MTTYFSEIGKSISNVLTKDLKLSDKITINSTANGTKSETLISTNTSSLSNKTTISRDVVDGIKADIVLDANVKTVLATLTATDVLLNGMKVELKTGDVSKIGALKANVLEKACAQYATGGVGVKCEMALPSPNAISVNVCSDILGNGTVVGVDGTVTTSGQVQSYGVALQKCQGDTTYALAADNGLDRLKFGMSSKLNSDVNGAIECVVGRSSGSLAYAVGLQNSNSGARAVYNSQGTVDLAKELSICDGAKANVVVQAHLASKTYKTGVAFDIKA</sequence>
<dbReference type="KEGG" id="bpg:Bathy10g01450"/>
<organism evidence="1 2">
    <name type="scientific">Bathycoccus prasinos</name>
    <dbReference type="NCBI Taxonomy" id="41875"/>
    <lineage>
        <taxon>Eukaryota</taxon>
        <taxon>Viridiplantae</taxon>
        <taxon>Chlorophyta</taxon>
        <taxon>Mamiellophyceae</taxon>
        <taxon>Mamiellales</taxon>
        <taxon>Bathycoccaceae</taxon>
        <taxon>Bathycoccus</taxon>
    </lineage>
</organism>
<dbReference type="GeneID" id="19013222"/>
<proteinExistence type="predicted"/>
<gene>
    <name evidence="1" type="ordered locus">Bathy10g01450</name>
</gene>
<dbReference type="AlphaFoldDB" id="K8EZT8"/>
<reference evidence="1 2" key="1">
    <citation type="submission" date="2011-10" db="EMBL/GenBank/DDBJ databases">
        <authorList>
            <person name="Genoscope - CEA"/>
        </authorList>
    </citation>
    <scope>NUCLEOTIDE SEQUENCE [LARGE SCALE GENOMIC DNA]</scope>
    <source>
        <strain evidence="1 2">RCC 1105</strain>
    </source>
</reference>
<name>K8EZT8_9CHLO</name>
<dbReference type="EMBL" id="FO082269">
    <property type="protein sequence ID" value="CCO18025.1"/>
    <property type="molecule type" value="Genomic_DNA"/>
</dbReference>
<dbReference type="Proteomes" id="UP000198341">
    <property type="component" value="Chromosome 10"/>
</dbReference>